<dbReference type="Proteomes" id="UP000436468">
    <property type="component" value="Unassembled WGS sequence"/>
</dbReference>
<keyword evidence="7" id="KW-1185">Reference proteome</keyword>
<organism evidence="6 7">
    <name type="scientific">Bradyrhizobium pachyrhizi</name>
    <dbReference type="NCBI Taxonomy" id="280333"/>
    <lineage>
        <taxon>Bacteria</taxon>
        <taxon>Pseudomonadati</taxon>
        <taxon>Pseudomonadota</taxon>
        <taxon>Alphaproteobacteria</taxon>
        <taxon>Hyphomicrobiales</taxon>
        <taxon>Nitrobacteraceae</taxon>
        <taxon>Bradyrhizobium</taxon>
    </lineage>
</organism>
<evidence type="ECO:0000256" key="3">
    <source>
        <dbReference type="ARBA" id="ARBA00022692"/>
    </source>
</evidence>
<reference evidence="6 7" key="1">
    <citation type="submission" date="2019-12" db="EMBL/GenBank/DDBJ databases">
        <title>Draft genome sequences Bradyrhizobium cajani AMBPC1010, Bradyrhizobium pachyrhizi AMBPC1040 and Bradyrhizobium yuanmingense ALSPC3051, three plant growth promoting strains isolated from nodules of Cajanus cajan L. in Dominican Republic.</title>
        <authorList>
            <person name="Flores-Felix J.D."/>
            <person name="Araujo J."/>
            <person name="Diaz-Alcantara C."/>
            <person name="Gonzalez-Andres F."/>
            <person name="Velazquez E."/>
        </authorList>
    </citation>
    <scope>NUCLEOTIDE SEQUENCE [LARGE SCALE GENOMIC DNA]</scope>
    <source>
        <strain evidence="6 7">1040</strain>
    </source>
</reference>
<evidence type="ECO:0000256" key="4">
    <source>
        <dbReference type="ARBA" id="ARBA00022989"/>
    </source>
</evidence>
<sequence length="135" mass="15038">MTEAAVHVEGQAAQHALHSYVHGAVASGAAHAEGQQHPIKLYLVVWGWLFVLSTCSYLVDYFGIHGHLRWSLILLFMVLKAGLIVAVFMHMAWERLALAYAILLPPVLVLVFVGIMMFESDYTHLLRVMFFASAS</sequence>
<evidence type="ECO:0000313" key="7">
    <source>
        <dbReference type="Proteomes" id="UP000436468"/>
    </source>
</evidence>
<protein>
    <submittedName>
        <fullName evidence="6">Cytochrome C oxidase subunit IV</fullName>
    </submittedName>
</protein>
<name>A0A0R3BSQ2_9BRAD</name>
<evidence type="ECO:0000256" key="5">
    <source>
        <dbReference type="ARBA" id="ARBA00023136"/>
    </source>
</evidence>
<dbReference type="EMBL" id="WQNF01000018">
    <property type="protein sequence ID" value="MVT68088.1"/>
    <property type="molecule type" value="Genomic_DNA"/>
</dbReference>
<dbReference type="AlphaFoldDB" id="A0A0R3BSQ2"/>
<keyword evidence="2" id="KW-1003">Cell membrane</keyword>
<comment type="subcellular location">
    <subcellularLocation>
        <location evidence="1">Cell membrane</location>
        <topology evidence="1">Multi-pass membrane protein</topology>
    </subcellularLocation>
</comment>
<evidence type="ECO:0000256" key="1">
    <source>
        <dbReference type="ARBA" id="ARBA00004651"/>
    </source>
</evidence>
<dbReference type="InterPro" id="IPR005171">
    <property type="entry name" value="Cyt_c_oxidase_su4_prok"/>
</dbReference>
<dbReference type="Pfam" id="PF03626">
    <property type="entry name" value="COX4_pro"/>
    <property type="match status" value="1"/>
</dbReference>
<accession>A0A0R3BSQ2</accession>
<dbReference type="GO" id="GO:0005886">
    <property type="term" value="C:plasma membrane"/>
    <property type="evidence" value="ECO:0007669"/>
    <property type="project" value="UniProtKB-SubCell"/>
</dbReference>
<evidence type="ECO:0000313" key="6">
    <source>
        <dbReference type="EMBL" id="MVT68088.1"/>
    </source>
</evidence>
<dbReference type="RefSeq" id="WP_050384760.1">
    <property type="nucleotide sequence ID" value="NZ_LFIQ01000076.1"/>
</dbReference>
<proteinExistence type="predicted"/>
<evidence type="ECO:0000256" key="2">
    <source>
        <dbReference type="ARBA" id="ARBA00022475"/>
    </source>
</evidence>
<keyword evidence="5" id="KW-0472">Membrane</keyword>
<gene>
    <name evidence="6" type="ORF">GPL21_23600</name>
</gene>
<comment type="caution">
    <text evidence="6">The sequence shown here is derived from an EMBL/GenBank/DDBJ whole genome shotgun (WGS) entry which is preliminary data.</text>
</comment>
<keyword evidence="3" id="KW-0812">Transmembrane</keyword>
<keyword evidence="4" id="KW-1133">Transmembrane helix</keyword>